<gene>
    <name evidence="1" type="ORF">BOLC4T23364H</name>
</gene>
<reference evidence="1" key="1">
    <citation type="submission" date="2018-11" db="EMBL/GenBank/DDBJ databases">
        <authorList>
            <consortium name="Genoscope - CEA"/>
            <person name="William W."/>
        </authorList>
    </citation>
    <scope>NUCLEOTIDE SEQUENCE</scope>
</reference>
<dbReference type="EMBL" id="LR031873">
    <property type="protein sequence ID" value="VDD07145.1"/>
    <property type="molecule type" value="Genomic_DNA"/>
</dbReference>
<organism evidence="1">
    <name type="scientific">Brassica oleracea</name>
    <name type="common">Wild cabbage</name>
    <dbReference type="NCBI Taxonomy" id="3712"/>
    <lineage>
        <taxon>Eukaryota</taxon>
        <taxon>Viridiplantae</taxon>
        <taxon>Streptophyta</taxon>
        <taxon>Embryophyta</taxon>
        <taxon>Tracheophyta</taxon>
        <taxon>Spermatophyta</taxon>
        <taxon>Magnoliopsida</taxon>
        <taxon>eudicotyledons</taxon>
        <taxon>Gunneridae</taxon>
        <taxon>Pentapetalae</taxon>
        <taxon>rosids</taxon>
        <taxon>malvids</taxon>
        <taxon>Brassicales</taxon>
        <taxon>Brassicaceae</taxon>
        <taxon>Brassiceae</taxon>
        <taxon>Brassica</taxon>
    </lineage>
</organism>
<sequence>MINSFKVFKPDELLDQKCFQNCNGINSGIILSFYQFLKHSKGFDHFEKSLENLKQTDLCARKSFDTFVFKGNGFDLSSYRHALITGDFFTSSFALDEFLIKRLLEQNSLRTKTDFCDLDFCDFVLKPDKTWHFLRSICGNCVVLSFDDI</sequence>
<evidence type="ECO:0000313" key="1">
    <source>
        <dbReference type="EMBL" id="VDD07145.1"/>
    </source>
</evidence>
<dbReference type="AlphaFoldDB" id="A0A3P6C906"/>
<protein>
    <submittedName>
        <fullName evidence="1">Uncharacterized protein</fullName>
    </submittedName>
</protein>
<accession>A0A3P6C906</accession>
<proteinExistence type="predicted"/>
<name>A0A3P6C906_BRAOL</name>